<keyword evidence="2" id="KW-1185">Reference proteome</keyword>
<accession>A0AAD7BLJ7</accession>
<name>A0AAD7BLJ7_9AGAR</name>
<comment type="caution">
    <text evidence="1">The sequence shown here is derived from an EMBL/GenBank/DDBJ whole genome shotgun (WGS) entry which is preliminary data.</text>
</comment>
<reference evidence="1" key="1">
    <citation type="submission" date="2023-03" db="EMBL/GenBank/DDBJ databases">
        <title>Massive genome expansion in bonnet fungi (Mycena s.s.) driven by repeated elements and novel gene families across ecological guilds.</title>
        <authorList>
            <consortium name="Lawrence Berkeley National Laboratory"/>
            <person name="Harder C.B."/>
            <person name="Miyauchi S."/>
            <person name="Viragh M."/>
            <person name="Kuo A."/>
            <person name="Thoen E."/>
            <person name="Andreopoulos B."/>
            <person name="Lu D."/>
            <person name="Skrede I."/>
            <person name="Drula E."/>
            <person name="Henrissat B."/>
            <person name="Morin E."/>
            <person name="Kohler A."/>
            <person name="Barry K."/>
            <person name="LaButti K."/>
            <person name="Morin E."/>
            <person name="Salamov A."/>
            <person name="Lipzen A."/>
            <person name="Mereny Z."/>
            <person name="Hegedus B."/>
            <person name="Baldrian P."/>
            <person name="Stursova M."/>
            <person name="Weitz H."/>
            <person name="Taylor A."/>
            <person name="Grigoriev I.V."/>
            <person name="Nagy L.G."/>
            <person name="Martin F."/>
            <person name="Kauserud H."/>
        </authorList>
    </citation>
    <scope>NUCLEOTIDE SEQUENCE</scope>
    <source>
        <strain evidence="1">9284</strain>
    </source>
</reference>
<dbReference type="Gene3D" id="1.25.40.10">
    <property type="entry name" value="Tetratricopeptide repeat domain"/>
    <property type="match status" value="1"/>
</dbReference>
<dbReference type="InterPro" id="IPR011990">
    <property type="entry name" value="TPR-like_helical_dom_sf"/>
</dbReference>
<organism evidence="1 2">
    <name type="scientific">Roridomyces roridus</name>
    <dbReference type="NCBI Taxonomy" id="1738132"/>
    <lineage>
        <taxon>Eukaryota</taxon>
        <taxon>Fungi</taxon>
        <taxon>Dikarya</taxon>
        <taxon>Basidiomycota</taxon>
        <taxon>Agaricomycotina</taxon>
        <taxon>Agaricomycetes</taxon>
        <taxon>Agaricomycetidae</taxon>
        <taxon>Agaricales</taxon>
        <taxon>Marasmiineae</taxon>
        <taxon>Mycenaceae</taxon>
        <taxon>Roridomyces</taxon>
    </lineage>
</organism>
<dbReference type="EMBL" id="JARKIF010000013">
    <property type="protein sequence ID" value="KAJ7624509.1"/>
    <property type="molecule type" value="Genomic_DNA"/>
</dbReference>
<evidence type="ECO:0008006" key="3">
    <source>
        <dbReference type="Google" id="ProtNLM"/>
    </source>
</evidence>
<proteinExistence type="predicted"/>
<gene>
    <name evidence="1" type="ORF">FB45DRAFT_923602</name>
</gene>
<protein>
    <recommendedName>
        <fullName evidence="3">Kinesin light chain</fullName>
    </recommendedName>
</protein>
<dbReference type="Proteomes" id="UP001221142">
    <property type="component" value="Unassembled WGS sequence"/>
</dbReference>
<sequence length="77" mass="8768">MGCLAATLTKLGRFMEAEPLECVVLQKQKQLLGEHHPHTMITMRNLLETYEGLRLGKTEEVDMLNICLKQAQATRDQ</sequence>
<evidence type="ECO:0000313" key="1">
    <source>
        <dbReference type="EMBL" id="KAJ7624509.1"/>
    </source>
</evidence>
<evidence type="ECO:0000313" key="2">
    <source>
        <dbReference type="Proteomes" id="UP001221142"/>
    </source>
</evidence>
<dbReference type="AlphaFoldDB" id="A0AAD7BLJ7"/>